<proteinExistence type="predicted"/>
<dbReference type="Gramene" id="scaffold_303250.1">
    <property type="protein sequence ID" value="scaffold_303250.1"/>
    <property type="gene ID" value="scaffold_303250.1"/>
</dbReference>
<dbReference type="STRING" id="81972.D7L845"/>
<dbReference type="Gene3D" id="1.20.1280.50">
    <property type="match status" value="1"/>
</dbReference>
<reference evidence="3" key="1">
    <citation type="journal article" date="2011" name="Nat. Genet.">
        <title>The Arabidopsis lyrata genome sequence and the basis of rapid genome size change.</title>
        <authorList>
            <person name="Hu T.T."/>
            <person name="Pattyn P."/>
            <person name="Bakker E.G."/>
            <person name="Cao J."/>
            <person name="Cheng J.-F."/>
            <person name="Clark R.M."/>
            <person name="Fahlgren N."/>
            <person name="Fawcett J.A."/>
            <person name="Grimwood J."/>
            <person name="Gundlach H."/>
            <person name="Haberer G."/>
            <person name="Hollister J.D."/>
            <person name="Ossowski S."/>
            <person name="Ottilar R.P."/>
            <person name="Salamov A.A."/>
            <person name="Schneeberger K."/>
            <person name="Spannagl M."/>
            <person name="Wang X."/>
            <person name="Yang L."/>
            <person name="Nasrallah M.E."/>
            <person name="Bergelson J."/>
            <person name="Carrington J.C."/>
            <person name="Gaut B.S."/>
            <person name="Schmutz J."/>
            <person name="Mayer K.F.X."/>
            <person name="Van de Peer Y."/>
            <person name="Grigoriev I.V."/>
            <person name="Nordborg M."/>
            <person name="Weigel D."/>
            <person name="Guo Y.-L."/>
        </authorList>
    </citation>
    <scope>NUCLEOTIDE SEQUENCE [LARGE SCALE GENOMIC DNA]</scope>
    <source>
        <strain evidence="3">cv. MN47</strain>
    </source>
</reference>
<gene>
    <name evidence="2" type="ORF">ARALYDRAFT_899280</name>
</gene>
<sequence length="83" mass="9631">MSTTVTNLPRDLVEEIVSRVPLKAMRAVRLTSKTFYTLSKSQSFTKLHISKEASLDVKQFFSNKFYILFKKIKKHHQGMGVLR</sequence>
<dbReference type="Pfam" id="PF00646">
    <property type="entry name" value="F-box"/>
    <property type="match status" value="1"/>
</dbReference>
<organism evidence="3">
    <name type="scientific">Arabidopsis lyrata subsp. lyrata</name>
    <name type="common">Lyre-leaved rock-cress</name>
    <dbReference type="NCBI Taxonomy" id="81972"/>
    <lineage>
        <taxon>Eukaryota</taxon>
        <taxon>Viridiplantae</taxon>
        <taxon>Streptophyta</taxon>
        <taxon>Embryophyta</taxon>
        <taxon>Tracheophyta</taxon>
        <taxon>Spermatophyta</taxon>
        <taxon>Magnoliopsida</taxon>
        <taxon>eudicotyledons</taxon>
        <taxon>Gunneridae</taxon>
        <taxon>Pentapetalae</taxon>
        <taxon>rosids</taxon>
        <taxon>malvids</taxon>
        <taxon>Brassicales</taxon>
        <taxon>Brassicaceae</taxon>
        <taxon>Camelineae</taxon>
        <taxon>Arabidopsis</taxon>
    </lineage>
</organism>
<dbReference type="AlphaFoldDB" id="D7L845"/>
<dbReference type="Proteomes" id="UP000008694">
    <property type="component" value="Unassembled WGS sequence"/>
</dbReference>
<keyword evidence="3" id="KW-1185">Reference proteome</keyword>
<evidence type="ECO:0000259" key="1">
    <source>
        <dbReference type="PROSITE" id="PS50181"/>
    </source>
</evidence>
<dbReference type="PROSITE" id="PS50181">
    <property type="entry name" value="FBOX"/>
    <property type="match status" value="1"/>
</dbReference>
<evidence type="ECO:0000313" key="2">
    <source>
        <dbReference type="EMBL" id="EFH62030.1"/>
    </source>
</evidence>
<name>D7L845_ARALL</name>
<dbReference type="SMART" id="SM00256">
    <property type="entry name" value="FBOX"/>
    <property type="match status" value="1"/>
</dbReference>
<evidence type="ECO:0000313" key="3">
    <source>
        <dbReference type="Proteomes" id="UP000008694"/>
    </source>
</evidence>
<accession>D7L845</accession>
<protein>
    <recommendedName>
        <fullName evidence="1">F-box domain-containing protein</fullName>
    </recommendedName>
</protein>
<dbReference type="InterPro" id="IPR001810">
    <property type="entry name" value="F-box_dom"/>
</dbReference>
<dbReference type="HOGENOM" id="CLU_2545708_0_0_1"/>
<feature type="domain" description="F-box" evidence="1">
    <location>
        <begin position="2"/>
        <end position="47"/>
    </location>
</feature>
<dbReference type="InterPro" id="IPR036047">
    <property type="entry name" value="F-box-like_dom_sf"/>
</dbReference>
<dbReference type="EMBL" id="GL348715">
    <property type="protein sequence ID" value="EFH62030.1"/>
    <property type="molecule type" value="Genomic_DNA"/>
</dbReference>
<dbReference type="SUPFAM" id="SSF81383">
    <property type="entry name" value="F-box domain"/>
    <property type="match status" value="1"/>
</dbReference>